<evidence type="ECO:0000313" key="10">
    <source>
        <dbReference type="Proteomes" id="UP000286482"/>
    </source>
</evidence>
<dbReference type="OrthoDB" id="19849at2"/>
<accession>A0A420EGI1</accession>
<comment type="caution">
    <text evidence="9">The sequence shown here is derived from an EMBL/GenBank/DDBJ whole genome shotgun (WGS) entry which is preliminary data.</text>
</comment>
<keyword evidence="6" id="KW-0472">Membrane</keyword>
<evidence type="ECO:0000256" key="6">
    <source>
        <dbReference type="ARBA" id="ARBA00023136"/>
    </source>
</evidence>
<proteinExistence type="inferred from homology"/>
<gene>
    <name evidence="9" type="ORF">DBZ36_04145</name>
</gene>
<dbReference type="SUPFAM" id="SSF56935">
    <property type="entry name" value="Porins"/>
    <property type="match status" value="1"/>
</dbReference>
<dbReference type="RefSeq" id="WP_120353671.1">
    <property type="nucleotide sequence ID" value="NZ_RAQO01000004.1"/>
</dbReference>
<evidence type="ECO:0000256" key="5">
    <source>
        <dbReference type="ARBA" id="ARBA00022729"/>
    </source>
</evidence>
<dbReference type="AlphaFoldDB" id="A0A420EGI1"/>
<reference evidence="9 10" key="1">
    <citation type="submission" date="2018-09" db="EMBL/GenBank/DDBJ databases">
        <authorList>
            <person name="Wang Z."/>
        </authorList>
    </citation>
    <scope>NUCLEOTIDE SEQUENCE [LARGE SCALE GENOMIC DNA]</scope>
    <source>
        <strain evidence="9 10">ALS 81</strain>
    </source>
</reference>
<dbReference type="GO" id="GO:0009279">
    <property type="term" value="C:cell outer membrane"/>
    <property type="evidence" value="ECO:0007669"/>
    <property type="project" value="UniProtKB-SubCell"/>
</dbReference>
<evidence type="ECO:0000256" key="4">
    <source>
        <dbReference type="ARBA" id="ARBA00022692"/>
    </source>
</evidence>
<evidence type="ECO:0000256" key="1">
    <source>
        <dbReference type="ARBA" id="ARBA00004571"/>
    </source>
</evidence>
<organism evidence="9 10">
    <name type="scientific">Alginatibacterium sediminis</name>
    <dbReference type="NCBI Taxonomy" id="2164068"/>
    <lineage>
        <taxon>Bacteria</taxon>
        <taxon>Pseudomonadati</taxon>
        <taxon>Pseudomonadota</taxon>
        <taxon>Gammaproteobacteria</taxon>
        <taxon>Alteromonadales</taxon>
        <taxon>Alteromonadaceae</taxon>
        <taxon>Alginatibacterium</taxon>
    </lineage>
</organism>
<dbReference type="EMBL" id="RAQO01000004">
    <property type="protein sequence ID" value="RKF19666.1"/>
    <property type="molecule type" value="Genomic_DNA"/>
</dbReference>
<name>A0A420EGI1_9ALTE</name>
<dbReference type="Gene3D" id="2.40.160.60">
    <property type="entry name" value="Outer membrane protein transport protein (OMPP1/FadL/TodX)"/>
    <property type="match status" value="1"/>
</dbReference>
<dbReference type="PANTHER" id="PTHR35093">
    <property type="entry name" value="OUTER MEMBRANE PROTEIN NMB0088-RELATED"/>
    <property type="match status" value="1"/>
</dbReference>
<evidence type="ECO:0008006" key="11">
    <source>
        <dbReference type="Google" id="ProtNLM"/>
    </source>
</evidence>
<evidence type="ECO:0000256" key="3">
    <source>
        <dbReference type="ARBA" id="ARBA00022452"/>
    </source>
</evidence>
<keyword evidence="3" id="KW-1134">Transmembrane beta strand</keyword>
<keyword evidence="10" id="KW-1185">Reference proteome</keyword>
<dbReference type="InterPro" id="IPR005017">
    <property type="entry name" value="OMPP1/FadL/TodX"/>
</dbReference>
<protein>
    <recommendedName>
        <fullName evidence="11">Aromatic hydrocarbon degradation protein</fullName>
    </recommendedName>
</protein>
<evidence type="ECO:0000256" key="2">
    <source>
        <dbReference type="ARBA" id="ARBA00008163"/>
    </source>
</evidence>
<evidence type="ECO:0000256" key="7">
    <source>
        <dbReference type="ARBA" id="ARBA00023237"/>
    </source>
</evidence>
<dbReference type="PANTHER" id="PTHR35093:SF8">
    <property type="entry name" value="OUTER MEMBRANE PROTEIN NMB0088-RELATED"/>
    <property type="match status" value="1"/>
</dbReference>
<keyword evidence="4" id="KW-0812">Transmembrane</keyword>
<comment type="subcellular location">
    <subcellularLocation>
        <location evidence="1">Cell outer membrane</location>
        <topology evidence="1">Multi-pass membrane protein</topology>
    </subcellularLocation>
</comment>
<evidence type="ECO:0000256" key="8">
    <source>
        <dbReference type="SAM" id="SignalP"/>
    </source>
</evidence>
<comment type="similarity">
    <text evidence="2">Belongs to the OmpP1/FadL family.</text>
</comment>
<dbReference type="Pfam" id="PF03349">
    <property type="entry name" value="Toluene_X"/>
    <property type="match status" value="1"/>
</dbReference>
<dbReference type="Proteomes" id="UP000286482">
    <property type="component" value="Unassembled WGS sequence"/>
</dbReference>
<dbReference type="GO" id="GO:0015483">
    <property type="term" value="F:long-chain fatty acid transporting porin activity"/>
    <property type="evidence" value="ECO:0007669"/>
    <property type="project" value="TreeGrafter"/>
</dbReference>
<keyword evidence="5 8" id="KW-0732">Signal</keyword>
<feature type="signal peptide" evidence="8">
    <location>
        <begin position="1"/>
        <end position="24"/>
    </location>
</feature>
<evidence type="ECO:0000313" key="9">
    <source>
        <dbReference type="EMBL" id="RKF19666.1"/>
    </source>
</evidence>
<feature type="chain" id="PRO_5019083952" description="Aromatic hydrocarbon degradation protein" evidence="8">
    <location>
        <begin position="25"/>
        <end position="432"/>
    </location>
</feature>
<keyword evidence="7" id="KW-0998">Cell outer membrane</keyword>
<sequence>MKLNKLQLALIASGVLASSAHTLAAGFQLTNHSASGLGRAYAGDAAIADNAAVISRNPAAMAMFDSPEFSGGVNVIIPDTNKTNVKYDNGVTATQDIMDGKDLSSTSYVPALYYIHPINNKFAVGLSAYSDFGTTVGFSDEFNAEGSMLTPAGFQDGAAGLFGGTTEVSTFTLGVSGSYRINEMFSLGASLKALKGEGTFKRPGPDLSAFGAGQLGLDFEGDGYAFAWDVGALLELNERNRFGLSYKSGIDFKADSSHSSYINQAGAPTTINSLELSLPSIVEFSGYHLVAPKWAVHYSAMHVGWSSFDKIDFNLDDGTVYPKTYGWDDSWRLSLGTTYYLNEKLTLRAGIAKDESPISQDKRVISIPDSDRMWYSVGGTYAFNQASSLDLALAYIDGKTIDVSESQDNIGTMTATSKTSAWIVGVQYNHKF</sequence>